<name>A0ABT0YHH5_9ACTN</name>
<keyword evidence="2" id="KW-1185">Reference proteome</keyword>
<organism evidence="1 2">
    <name type="scientific">Paractinoplanes hotanensis</name>
    <dbReference type="NCBI Taxonomy" id="2906497"/>
    <lineage>
        <taxon>Bacteria</taxon>
        <taxon>Bacillati</taxon>
        <taxon>Actinomycetota</taxon>
        <taxon>Actinomycetes</taxon>
        <taxon>Micromonosporales</taxon>
        <taxon>Micromonosporaceae</taxon>
        <taxon>Paractinoplanes</taxon>
    </lineage>
</organism>
<evidence type="ECO:0008006" key="3">
    <source>
        <dbReference type="Google" id="ProtNLM"/>
    </source>
</evidence>
<dbReference type="EMBL" id="JAMQOL010000088">
    <property type="protein sequence ID" value="MCM4084947.1"/>
    <property type="molecule type" value="Genomic_DNA"/>
</dbReference>
<accession>A0ABT0YHH5</accession>
<comment type="caution">
    <text evidence="1">The sequence shown here is derived from an EMBL/GenBank/DDBJ whole genome shotgun (WGS) entry which is preliminary data.</text>
</comment>
<dbReference type="Proteomes" id="UP001523216">
    <property type="component" value="Unassembled WGS sequence"/>
</dbReference>
<sequence>MAEPADDLVVEAVLADLARIDADMAAAARAGFDSLTWGEGLRAVTGHALADFLWYQLPTKWLCDLDEKQQVAAALGELFHRLGRTRYADMCGSAATADILAVYEHDGGTAGFKAYRSALAASGLQPPDLPGVLEWGSVMGSDEAGAYASASLSLEHVIDSGELRPGRPGWRKTADQTTRVFLDSPRDDLTGSTWLQWVHTERLQNWADGHGTEHRRLATAITNQLLHPVAVPDTAADHLAPLQWLLDHAATGAALTQTGTLTRPLVAEGCRRFDWLTLTANPRSESDIVELWTLRELAKQMGVVRRSGRKLLLSSIGKTVHAEGTPALWQATMTNLLGPDAADAAAGEVALLLMLSGQDHDYRALDTAVAHALAEQGWRDQHTGQPVTPDQTGRLLGDLRRQLRLLDLTTSPRFDEPLRLTDAGRLAAHAALRARALRPRAYPHL</sequence>
<evidence type="ECO:0000313" key="1">
    <source>
        <dbReference type="EMBL" id="MCM4084947.1"/>
    </source>
</evidence>
<protein>
    <recommendedName>
        <fullName evidence="3">Helicase XPB/Ssl2 N-terminal domain-containing protein</fullName>
    </recommendedName>
</protein>
<reference evidence="1 2" key="1">
    <citation type="submission" date="2022-06" db="EMBL/GenBank/DDBJ databases">
        <title>Actinoplanes abujensis sp. nov., isolated from Nigerian arid soil.</title>
        <authorList>
            <person name="Ding P."/>
        </authorList>
    </citation>
    <scope>NUCLEOTIDE SEQUENCE [LARGE SCALE GENOMIC DNA]</scope>
    <source>
        <strain evidence="2">TRM88002</strain>
    </source>
</reference>
<dbReference type="RefSeq" id="WP_251804680.1">
    <property type="nucleotide sequence ID" value="NZ_JAMQOL010000088.1"/>
</dbReference>
<gene>
    <name evidence="1" type="ORF">LXN57_46205</name>
</gene>
<proteinExistence type="predicted"/>
<evidence type="ECO:0000313" key="2">
    <source>
        <dbReference type="Proteomes" id="UP001523216"/>
    </source>
</evidence>